<dbReference type="OrthoDB" id="9810850at2"/>
<dbReference type="PANTHER" id="PTHR11403">
    <property type="entry name" value="CYTOCHROME C OXIDASE SUBUNIT III"/>
    <property type="match status" value="1"/>
</dbReference>
<dbReference type="PROSITE" id="PS50253">
    <property type="entry name" value="COX3"/>
    <property type="match status" value="1"/>
</dbReference>
<evidence type="ECO:0000256" key="5">
    <source>
        <dbReference type="ARBA" id="ARBA00023136"/>
    </source>
</evidence>
<keyword evidence="10" id="KW-1185">Reference proteome</keyword>
<feature type="transmembrane region" description="Helical" evidence="7">
    <location>
        <begin position="159"/>
        <end position="178"/>
    </location>
</feature>
<comment type="caution">
    <text evidence="9">The sequence shown here is derived from an EMBL/GenBank/DDBJ whole genome shotgun (WGS) entry which is preliminary data.</text>
</comment>
<feature type="transmembrane region" description="Helical" evidence="7">
    <location>
        <begin position="17"/>
        <end position="43"/>
    </location>
</feature>
<feature type="domain" description="Heme-copper oxidase subunit III family profile" evidence="8">
    <location>
        <begin position="19"/>
        <end position="179"/>
    </location>
</feature>
<evidence type="ECO:0000256" key="2">
    <source>
        <dbReference type="ARBA" id="ARBA00010581"/>
    </source>
</evidence>
<keyword evidence="5 7" id="KW-0472">Membrane</keyword>
<evidence type="ECO:0000256" key="3">
    <source>
        <dbReference type="ARBA" id="ARBA00022692"/>
    </source>
</evidence>
<evidence type="ECO:0000256" key="1">
    <source>
        <dbReference type="ARBA" id="ARBA00004141"/>
    </source>
</evidence>
<evidence type="ECO:0000313" key="10">
    <source>
        <dbReference type="Proteomes" id="UP000068164"/>
    </source>
</evidence>
<feature type="transmembrane region" description="Helical" evidence="7">
    <location>
        <begin position="125"/>
        <end position="147"/>
    </location>
</feature>
<keyword evidence="4 7" id="KW-1133">Transmembrane helix</keyword>
<dbReference type="PANTHER" id="PTHR11403:SF6">
    <property type="entry name" value="NITRIC OXIDE REDUCTASE SUBUNIT E"/>
    <property type="match status" value="1"/>
</dbReference>
<feature type="transmembrane region" description="Helical" evidence="7">
    <location>
        <begin position="58"/>
        <end position="76"/>
    </location>
</feature>
<evidence type="ECO:0000256" key="4">
    <source>
        <dbReference type="ARBA" id="ARBA00022989"/>
    </source>
</evidence>
<gene>
    <name evidence="9" type="ORF">AS026_00110</name>
</gene>
<evidence type="ECO:0000256" key="6">
    <source>
        <dbReference type="RuleBase" id="RU003376"/>
    </source>
</evidence>
<dbReference type="GO" id="GO:0004129">
    <property type="term" value="F:cytochrome-c oxidase activity"/>
    <property type="evidence" value="ECO:0007669"/>
    <property type="project" value="InterPro"/>
</dbReference>
<keyword evidence="3 6" id="KW-0812">Transmembrane</keyword>
<evidence type="ECO:0000259" key="8">
    <source>
        <dbReference type="PROSITE" id="PS50253"/>
    </source>
</evidence>
<evidence type="ECO:0000256" key="7">
    <source>
        <dbReference type="SAM" id="Phobius"/>
    </source>
</evidence>
<protein>
    <submittedName>
        <fullName evidence="9">NorE accessory protein for nitric oxide reductase</fullName>
    </submittedName>
</protein>
<dbReference type="InterPro" id="IPR035973">
    <property type="entry name" value="Cyt_c_oxidase_su3-like_sf"/>
</dbReference>
<dbReference type="RefSeq" id="WP_062368239.1">
    <property type="nucleotide sequence ID" value="NZ_LNCD01000001.1"/>
</dbReference>
<comment type="subcellular location">
    <subcellularLocation>
        <location evidence="6">Cell membrane</location>
        <topology evidence="6">Multi-pass membrane protein</topology>
    </subcellularLocation>
    <subcellularLocation>
        <location evidence="1">Membrane</location>
        <topology evidence="1">Multi-pass membrane protein</topology>
    </subcellularLocation>
</comment>
<accession>A0A120FRJ8</accession>
<dbReference type="Proteomes" id="UP000068164">
    <property type="component" value="Unassembled WGS sequence"/>
</dbReference>
<dbReference type="SUPFAM" id="SSF81452">
    <property type="entry name" value="Cytochrome c oxidase subunit III-like"/>
    <property type="match status" value="1"/>
</dbReference>
<dbReference type="InterPro" id="IPR000298">
    <property type="entry name" value="Cyt_c_oxidase-like_su3"/>
</dbReference>
<reference evidence="9 10" key="1">
    <citation type="submission" date="2015-11" db="EMBL/GenBank/DDBJ databases">
        <title>Draft Genome Sequence of the Strain BR 10423 (Rhizobium sp.) isolated from nodules of Mimosa pudica.</title>
        <authorList>
            <person name="Barauna A.C."/>
            <person name="Zilli J.E."/>
            <person name="Simoes-Araujo J.L."/>
            <person name="Reis V.M."/>
            <person name="James E.K."/>
            <person name="Reis F.B.Jr."/>
            <person name="Rouws L.F."/>
            <person name="Passos S.R."/>
            <person name="Gois S.R."/>
        </authorList>
    </citation>
    <scope>NUCLEOTIDE SEQUENCE [LARGE SCALE GENOMIC DNA]</scope>
    <source>
        <strain evidence="9 10">BR10423</strain>
    </source>
</reference>
<dbReference type="GO" id="GO:0005886">
    <property type="term" value="C:plasma membrane"/>
    <property type="evidence" value="ECO:0007669"/>
    <property type="project" value="UniProtKB-SubCell"/>
</dbReference>
<feature type="transmembrane region" description="Helical" evidence="7">
    <location>
        <begin position="88"/>
        <end position="105"/>
    </location>
</feature>
<dbReference type="InterPro" id="IPR013833">
    <property type="entry name" value="Cyt_c_oxidase_su3_a-hlx"/>
</dbReference>
<dbReference type="Gene3D" id="1.20.120.80">
    <property type="entry name" value="Cytochrome c oxidase, subunit III, four-helix bundle"/>
    <property type="match status" value="1"/>
</dbReference>
<dbReference type="EMBL" id="LNCD01000001">
    <property type="protein sequence ID" value="KWV60245.1"/>
    <property type="molecule type" value="Genomic_DNA"/>
</dbReference>
<proteinExistence type="inferred from homology"/>
<comment type="similarity">
    <text evidence="2 6">Belongs to the cytochrome c oxidase subunit 3 family.</text>
</comment>
<dbReference type="AlphaFoldDB" id="A0A120FRJ8"/>
<dbReference type="Pfam" id="PF00510">
    <property type="entry name" value="COX3"/>
    <property type="match status" value="1"/>
</dbReference>
<dbReference type="InterPro" id="IPR024791">
    <property type="entry name" value="Cyt_c/ubiquinol_Oxase_su3"/>
</dbReference>
<organism evidence="9 10">
    <name type="scientific">Rhizobium altiplani</name>
    <dbReference type="NCBI Taxonomy" id="1864509"/>
    <lineage>
        <taxon>Bacteria</taxon>
        <taxon>Pseudomonadati</taxon>
        <taxon>Pseudomonadota</taxon>
        <taxon>Alphaproteobacteria</taxon>
        <taxon>Hyphomicrobiales</taxon>
        <taxon>Rhizobiaceae</taxon>
        <taxon>Rhizobium/Agrobacterium group</taxon>
        <taxon>Rhizobium</taxon>
    </lineage>
</organism>
<evidence type="ECO:0000313" key="9">
    <source>
        <dbReference type="EMBL" id="KWV60245.1"/>
    </source>
</evidence>
<name>A0A120FRJ8_9HYPH</name>
<dbReference type="GO" id="GO:0019646">
    <property type="term" value="P:aerobic electron transport chain"/>
    <property type="evidence" value="ECO:0007669"/>
    <property type="project" value="InterPro"/>
</dbReference>
<sequence>MTSTTSDDLAEPGSGDLLVWILAWSELAAFGALLAAFVIASWISPEDFLAGRARLDTTIPIANTVVLLASGWFAAMAARQTRLLGRRLLLLAAAAGGFLFTALKVHEYGQEGASLLSNDAFSTLYVLITGFHLAHVLFGSCVLALIARFPSRENVHLMTTLWHVIDIVWLVMFPLVYLL</sequence>